<organism evidence="3 4">
    <name type="scientific">Paractinoplanes globisporus</name>
    <dbReference type="NCBI Taxonomy" id="113565"/>
    <lineage>
        <taxon>Bacteria</taxon>
        <taxon>Bacillati</taxon>
        <taxon>Actinomycetota</taxon>
        <taxon>Actinomycetes</taxon>
        <taxon>Micromonosporales</taxon>
        <taxon>Micromonosporaceae</taxon>
        <taxon>Paractinoplanes</taxon>
    </lineage>
</organism>
<feature type="domain" description="Activator of Hsp90 ATPase homologue 1/2-like C-terminal" evidence="2">
    <location>
        <begin position="14"/>
        <end position="131"/>
    </location>
</feature>
<dbReference type="Pfam" id="PF08327">
    <property type="entry name" value="AHSA1"/>
    <property type="match status" value="1"/>
</dbReference>
<name>A0ABW6WM91_9ACTN</name>
<dbReference type="CDD" id="cd07814">
    <property type="entry name" value="SRPBCC_CalC_Aha1-like"/>
    <property type="match status" value="1"/>
</dbReference>
<evidence type="ECO:0000259" key="2">
    <source>
        <dbReference type="Pfam" id="PF08327"/>
    </source>
</evidence>
<dbReference type="InterPro" id="IPR023393">
    <property type="entry name" value="START-like_dom_sf"/>
</dbReference>
<sequence length="142" mass="15259">MSFGESARVEAHVAAPPERVWAALTDADSLAAWYWPAAGSPAATSDPVVGGRFGVRGDGMGFAGEYAELERPRRIVQSWRWDGDDRDSRVTIELTPAGDGTDLVVVHDRIDAATAEDYRAGWESCLARLPGFLASDSPPGNR</sequence>
<evidence type="ECO:0000313" key="4">
    <source>
        <dbReference type="Proteomes" id="UP001602245"/>
    </source>
</evidence>
<dbReference type="Gene3D" id="3.30.530.20">
    <property type="match status" value="1"/>
</dbReference>
<reference evidence="3 4" key="1">
    <citation type="submission" date="2024-10" db="EMBL/GenBank/DDBJ databases">
        <title>The Natural Products Discovery Center: Release of the First 8490 Sequenced Strains for Exploring Actinobacteria Biosynthetic Diversity.</title>
        <authorList>
            <person name="Kalkreuter E."/>
            <person name="Kautsar S.A."/>
            <person name="Yang D."/>
            <person name="Bader C.D."/>
            <person name="Teijaro C.N."/>
            <person name="Fluegel L."/>
            <person name="Davis C.M."/>
            <person name="Simpson J.R."/>
            <person name="Lauterbach L."/>
            <person name="Steele A.D."/>
            <person name="Gui C."/>
            <person name="Meng S."/>
            <person name="Li G."/>
            <person name="Viehrig K."/>
            <person name="Ye F."/>
            <person name="Su P."/>
            <person name="Kiefer A.F."/>
            <person name="Nichols A."/>
            <person name="Cepeda A.J."/>
            <person name="Yan W."/>
            <person name="Fan B."/>
            <person name="Jiang Y."/>
            <person name="Adhikari A."/>
            <person name="Zheng C.-J."/>
            <person name="Schuster L."/>
            <person name="Cowan T.M."/>
            <person name="Smanski M.J."/>
            <person name="Chevrette M.G."/>
            <person name="De Carvalho L.P.S."/>
            <person name="Shen B."/>
        </authorList>
    </citation>
    <scope>NUCLEOTIDE SEQUENCE [LARGE SCALE GENOMIC DNA]</scope>
    <source>
        <strain evidence="3 4">NPDC000087</strain>
    </source>
</reference>
<keyword evidence="4" id="KW-1185">Reference proteome</keyword>
<dbReference type="EMBL" id="JBIAZU010000005">
    <property type="protein sequence ID" value="MFF5293252.1"/>
    <property type="molecule type" value="Genomic_DNA"/>
</dbReference>
<gene>
    <name evidence="3" type="ORF">ACFY35_27785</name>
</gene>
<evidence type="ECO:0000313" key="3">
    <source>
        <dbReference type="EMBL" id="MFF5293252.1"/>
    </source>
</evidence>
<proteinExistence type="inferred from homology"/>
<protein>
    <submittedName>
        <fullName evidence="3">SRPBCC domain-containing protein</fullName>
    </submittedName>
</protein>
<dbReference type="SUPFAM" id="SSF55961">
    <property type="entry name" value="Bet v1-like"/>
    <property type="match status" value="1"/>
</dbReference>
<dbReference type="RefSeq" id="WP_157297161.1">
    <property type="nucleotide sequence ID" value="NZ_JBIAZU010000005.1"/>
</dbReference>
<dbReference type="InterPro" id="IPR013538">
    <property type="entry name" value="ASHA1/2-like_C"/>
</dbReference>
<comment type="similarity">
    <text evidence="1">Belongs to the AHA1 family.</text>
</comment>
<comment type="caution">
    <text evidence="3">The sequence shown here is derived from an EMBL/GenBank/DDBJ whole genome shotgun (WGS) entry which is preliminary data.</text>
</comment>
<dbReference type="Proteomes" id="UP001602245">
    <property type="component" value="Unassembled WGS sequence"/>
</dbReference>
<evidence type="ECO:0000256" key="1">
    <source>
        <dbReference type="ARBA" id="ARBA00006817"/>
    </source>
</evidence>
<accession>A0ABW6WM91</accession>